<feature type="transmembrane region" description="Helical" evidence="1">
    <location>
        <begin position="40"/>
        <end position="63"/>
    </location>
</feature>
<dbReference type="EMBL" id="JAKELL010000052">
    <property type="protein sequence ID" value="KAH8986699.1"/>
    <property type="molecule type" value="Genomic_DNA"/>
</dbReference>
<dbReference type="AlphaFoldDB" id="A0AAD4LD72"/>
<evidence type="ECO:0000313" key="3">
    <source>
        <dbReference type="Proteomes" id="UP001201163"/>
    </source>
</evidence>
<comment type="caution">
    <text evidence="2">The sequence shown here is derived from an EMBL/GenBank/DDBJ whole genome shotgun (WGS) entry which is preliminary data.</text>
</comment>
<organism evidence="2 3">
    <name type="scientific">Lactarius akahatsu</name>
    <dbReference type="NCBI Taxonomy" id="416441"/>
    <lineage>
        <taxon>Eukaryota</taxon>
        <taxon>Fungi</taxon>
        <taxon>Dikarya</taxon>
        <taxon>Basidiomycota</taxon>
        <taxon>Agaricomycotina</taxon>
        <taxon>Agaricomycetes</taxon>
        <taxon>Russulales</taxon>
        <taxon>Russulaceae</taxon>
        <taxon>Lactarius</taxon>
    </lineage>
</organism>
<reference evidence="2" key="1">
    <citation type="submission" date="2022-01" db="EMBL/GenBank/DDBJ databases">
        <title>Comparative genomics reveals a dynamic genome evolution in the ectomycorrhizal milk-cap (Lactarius) mushrooms.</title>
        <authorList>
            <consortium name="DOE Joint Genome Institute"/>
            <person name="Lebreton A."/>
            <person name="Tang N."/>
            <person name="Kuo A."/>
            <person name="LaButti K."/>
            <person name="Drula E."/>
            <person name="Barry K."/>
            <person name="Clum A."/>
            <person name="Lipzen A."/>
            <person name="Mousain D."/>
            <person name="Ng V."/>
            <person name="Wang R."/>
            <person name="Wang X."/>
            <person name="Dai Y."/>
            <person name="Henrissat B."/>
            <person name="Grigoriev I.V."/>
            <person name="Guerin-Laguette A."/>
            <person name="Yu F."/>
            <person name="Martin F.M."/>
        </authorList>
    </citation>
    <scope>NUCLEOTIDE SEQUENCE</scope>
    <source>
        <strain evidence="2">QP</strain>
    </source>
</reference>
<keyword evidence="1" id="KW-1133">Transmembrane helix</keyword>
<proteinExistence type="predicted"/>
<protein>
    <submittedName>
        <fullName evidence="2">Uncharacterized protein</fullName>
    </submittedName>
</protein>
<accession>A0AAD4LD72</accession>
<sequence>MMSLCLTCSCSLCLVFFLIAVALLSLFCPPCCPAVLLRSIAFLYISLRASISLCSCFTPPILYRSKKKYHSS</sequence>
<keyword evidence="1" id="KW-0472">Membrane</keyword>
<name>A0AAD4LD72_9AGAM</name>
<dbReference type="Proteomes" id="UP001201163">
    <property type="component" value="Unassembled WGS sequence"/>
</dbReference>
<evidence type="ECO:0000313" key="2">
    <source>
        <dbReference type="EMBL" id="KAH8986699.1"/>
    </source>
</evidence>
<evidence type="ECO:0000256" key="1">
    <source>
        <dbReference type="SAM" id="Phobius"/>
    </source>
</evidence>
<keyword evidence="3" id="KW-1185">Reference proteome</keyword>
<keyword evidence="1" id="KW-0812">Transmembrane</keyword>
<gene>
    <name evidence="2" type="ORF">EDB92DRAFT_1230349</name>
</gene>